<feature type="region of interest" description="Disordered" evidence="1">
    <location>
        <begin position="1"/>
        <end position="35"/>
    </location>
</feature>
<gene>
    <name evidence="2" type="ORF">SYYSPA8_15795</name>
</gene>
<evidence type="ECO:0000256" key="1">
    <source>
        <dbReference type="SAM" id="MobiDB-lite"/>
    </source>
</evidence>
<reference evidence="2 3" key="1">
    <citation type="submission" date="2022-10" db="EMBL/GenBank/DDBJ databases">
        <title>Draft genome sequence of Streptomyces sp. YSPA8.</title>
        <authorList>
            <person name="Moriuchi R."/>
            <person name="Dohra H."/>
            <person name="Yamamura H."/>
            <person name="Kodani S."/>
        </authorList>
    </citation>
    <scope>NUCLEOTIDE SEQUENCE [LARGE SCALE GENOMIC DNA]</scope>
    <source>
        <strain evidence="2 3">YSPA8</strain>
    </source>
</reference>
<evidence type="ECO:0000313" key="3">
    <source>
        <dbReference type="Proteomes" id="UP001291653"/>
    </source>
</evidence>
<comment type="caution">
    <text evidence="2">The sequence shown here is derived from an EMBL/GenBank/DDBJ whole genome shotgun (WGS) entry which is preliminary data.</text>
</comment>
<dbReference type="Proteomes" id="UP001291653">
    <property type="component" value="Unassembled WGS sequence"/>
</dbReference>
<sequence length="35" mass="3364">MAGTSVFGHGRRAADDRRAGATGGYGNGAAAPSAE</sequence>
<keyword evidence="3" id="KW-1185">Reference proteome</keyword>
<dbReference type="EMBL" id="BSBI01000006">
    <property type="protein sequence ID" value="GLF95778.1"/>
    <property type="molecule type" value="Genomic_DNA"/>
</dbReference>
<accession>A0ABQ5NZK0</accession>
<organism evidence="2 3">
    <name type="scientific">Streptomyces yaizuensis</name>
    <dbReference type="NCBI Taxonomy" id="2989713"/>
    <lineage>
        <taxon>Bacteria</taxon>
        <taxon>Bacillati</taxon>
        <taxon>Actinomycetota</taxon>
        <taxon>Actinomycetes</taxon>
        <taxon>Kitasatosporales</taxon>
        <taxon>Streptomycetaceae</taxon>
        <taxon>Streptomyces</taxon>
    </lineage>
</organism>
<proteinExistence type="predicted"/>
<protein>
    <submittedName>
        <fullName evidence="2">Uncharacterized protein</fullName>
    </submittedName>
</protein>
<name>A0ABQ5NZK0_9ACTN</name>
<evidence type="ECO:0000313" key="2">
    <source>
        <dbReference type="EMBL" id="GLF95778.1"/>
    </source>
</evidence>